<dbReference type="InterPro" id="IPR017850">
    <property type="entry name" value="Alkaline_phosphatase_core_sf"/>
</dbReference>
<accession>A0ABR9PE62</accession>
<feature type="signal peptide" evidence="3">
    <location>
        <begin position="1"/>
        <end position="36"/>
    </location>
</feature>
<dbReference type="InterPro" id="IPR001952">
    <property type="entry name" value="Alkaline_phosphatase"/>
</dbReference>
<reference evidence="4 5" key="1">
    <citation type="submission" date="2020-09" db="EMBL/GenBank/DDBJ databases">
        <title>Diversity and distribution of actinomycetes associated with coral in the coast of Hainan.</title>
        <authorList>
            <person name="Li F."/>
        </authorList>
    </citation>
    <scope>NUCLEOTIDE SEQUENCE [LARGE SCALE GENOMIC DNA]</scope>
    <source>
        <strain evidence="4 5">HNM0947</strain>
    </source>
</reference>
<dbReference type="PANTHER" id="PTHR11596">
    <property type="entry name" value="ALKALINE PHOSPHATASE"/>
    <property type="match status" value="1"/>
</dbReference>
<dbReference type="Proteomes" id="UP000806528">
    <property type="component" value="Unassembled WGS sequence"/>
</dbReference>
<keyword evidence="5" id="KW-1185">Reference proteome</keyword>
<dbReference type="Pfam" id="PF00245">
    <property type="entry name" value="Alk_phosphatase"/>
    <property type="match status" value="1"/>
</dbReference>
<gene>
    <name evidence="4" type="ORF">IDM40_26090</name>
</gene>
<comment type="similarity">
    <text evidence="2">Belongs to the alkaline phosphatase family.</text>
</comment>
<sequence length="479" mass="51188">MLVLHNRARPAPAPSIATAAALAFGLVAATASPALADDPEAQGFGPDNVIVLIGDGMGYDQIDAASLYRDGTSYNQFGVDPDTGEVEREPSEASAVYEDFDVQLSAATYPEGGSYDPATAWSDFDYVNNGYTDSAASGTALATGVHTDNGLVGLDPDLLPVRNLTERAQETGRASGVVSDVPFSHATPAAFVAHNEDRSAYDQIAREMLTEHELDVVMGAGHPHRDEDGRPVDEAQYDYVDEDTYESASAGETGFTFVEEADDFADLAETSTPPERVFGLAQVAATLQYDRSGPDLDEDGEPIEGSEPYDAAFNEDVPSLAEMASGALNVLDHSSDEGLFLMVEGGAIDWAGHDNNINRLIEEQNEFDRAVEAVVDWVEAESSWQETLVVVTADHETGYLAGPGAGEDGGWTPLTGEAGELPEHSWHSGDHTNMLVPVYAQGPGASRMQHHAHYEDPVQGAYLEHTDIANTVFDFWGRG</sequence>
<dbReference type="PRINTS" id="PR00113">
    <property type="entry name" value="ALKPHPHTASE"/>
</dbReference>
<organism evidence="4 5">
    <name type="scientific">Nocardiopsis coralli</name>
    <dbReference type="NCBI Taxonomy" id="2772213"/>
    <lineage>
        <taxon>Bacteria</taxon>
        <taxon>Bacillati</taxon>
        <taxon>Actinomycetota</taxon>
        <taxon>Actinomycetes</taxon>
        <taxon>Streptosporangiales</taxon>
        <taxon>Nocardiopsidaceae</taxon>
        <taxon>Nocardiopsis</taxon>
    </lineage>
</organism>
<evidence type="ECO:0000313" key="5">
    <source>
        <dbReference type="Proteomes" id="UP000806528"/>
    </source>
</evidence>
<comment type="caution">
    <text evidence="4">The sequence shown here is derived from an EMBL/GenBank/DDBJ whole genome shotgun (WGS) entry which is preliminary data.</text>
</comment>
<dbReference type="Gene3D" id="3.40.720.10">
    <property type="entry name" value="Alkaline Phosphatase, subunit A"/>
    <property type="match status" value="1"/>
</dbReference>
<dbReference type="PANTHER" id="PTHR11596:SF5">
    <property type="entry name" value="ALKALINE PHOSPHATASE"/>
    <property type="match status" value="1"/>
</dbReference>
<name>A0ABR9PE62_9ACTN</name>
<keyword evidence="1" id="KW-0597">Phosphoprotein</keyword>
<evidence type="ECO:0000256" key="3">
    <source>
        <dbReference type="SAM" id="SignalP"/>
    </source>
</evidence>
<proteinExistence type="inferred from homology"/>
<dbReference type="CDD" id="cd16012">
    <property type="entry name" value="ALP"/>
    <property type="match status" value="1"/>
</dbReference>
<protein>
    <submittedName>
        <fullName evidence="4">Alkaline phosphatase</fullName>
    </submittedName>
</protein>
<evidence type="ECO:0000256" key="2">
    <source>
        <dbReference type="RuleBase" id="RU003946"/>
    </source>
</evidence>
<dbReference type="EMBL" id="JADBGI010000035">
    <property type="protein sequence ID" value="MBE3002144.1"/>
    <property type="molecule type" value="Genomic_DNA"/>
</dbReference>
<dbReference type="SMART" id="SM00098">
    <property type="entry name" value="alkPPc"/>
    <property type="match status" value="1"/>
</dbReference>
<evidence type="ECO:0000256" key="1">
    <source>
        <dbReference type="ARBA" id="ARBA00022553"/>
    </source>
</evidence>
<dbReference type="SUPFAM" id="SSF53649">
    <property type="entry name" value="Alkaline phosphatase-like"/>
    <property type="match status" value="1"/>
</dbReference>
<feature type="chain" id="PRO_5046462708" evidence="3">
    <location>
        <begin position="37"/>
        <end position="479"/>
    </location>
</feature>
<keyword evidence="3" id="KW-0732">Signal</keyword>
<evidence type="ECO:0000313" key="4">
    <source>
        <dbReference type="EMBL" id="MBE3002144.1"/>
    </source>
</evidence>